<feature type="domain" description="Non-reducing end beta-L-arabinofuranosidase-like GH127 catalytic" evidence="1">
    <location>
        <begin position="25"/>
        <end position="400"/>
    </location>
</feature>
<evidence type="ECO:0008006" key="6">
    <source>
        <dbReference type="Google" id="ProtNLM"/>
    </source>
</evidence>
<dbReference type="Pfam" id="PF20737">
    <property type="entry name" value="Glyco_hydro127C"/>
    <property type="match status" value="1"/>
</dbReference>
<dbReference type="InterPro" id="IPR049046">
    <property type="entry name" value="Beta-AFase-like_GH127_middle"/>
</dbReference>
<accession>A0A2K1PEP2</accession>
<dbReference type="InterPro" id="IPR008928">
    <property type="entry name" value="6-hairpin_glycosidase_sf"/>
</dbReference>
<dbReference type="SUPFAM" id="SSF48208">
    <property type="entry name" value="Six-hairpin glycosidases"/>
    <property type="match status" value="1"/>
</dbReference>
<dbReference type="AlphaFoldDB" id="A0A2K1PEP2"/>
<dbReference type="Proteomes" id="UP000236199">
    <property type="component" value="Unassembled WGS sequence"/>
</dbReference>
<dbReference type="RefSeq" id="WP_103078450.1">
    <property type="nucleotide sequence ID" value="NZ_AZRM01000015.1"/>
</dbReference>
<dbReference type="Pfam" id="PF07944">
    <property type="entry name" value="Beta-AFase-like_GH127_cat"/>
    <property type="match status" value="1"/>
</dbReference>
<feature type="domain" description="Non-reducing end beta-L-arabinofuranosidase-like GH127 middle" evidence="2">
    <location>
        <begin position="410"/>
        <end position="505"/>
    </location>
</feature>
<evidence type="ECO:0000259" key="3">
    <source>
        <dbReference type="Pfam" id="PF20737"/>
    </source>
</evidence>
<evidence type="ECO:0000259" key="2">
    <source>
        <dbReference type="Pfam" id="PF20736"/>
    </source>
</evidence>
<protein>
    <recommendedName>
        <fullName evidence="6">Arabinosidase</fullName>
    </recommendedName>
</protein>
<feature type="domain" description="Non-reducing end beta-L-arabinofuranosidase-like GH127 C-terminal" evidence="3">
    <location>
        <begin position="507"/>
        <end position="623"/>
    </location>
</feature>
<comment type="caution">
    <text evidence="4">The sequence shown here is derived from an EMBL/GenBank/DDBJ whole genome shotgun (WGS) entry which is preliminary data.</text>
</comment>
<gene>
    <name evidence="4" type="ORF">X928_03245</name>
</gene>
<dbReference type="OrthoDB" id="9757939at2"/>
<proteinExistence type="predicted"/>
<name>A0A2K1PEP2_9BACT</name>
<evidence type="ECO:0000313" key="4">
    <source>
        <dbReference type="EMBL" id="PNS01260.1"/>
    </source>
</evidence>
<dbReference type="PANTHER" id="PTHR43465:SF2">
    <property type="entry name" value="DUF1680 DOMAIN PROTEIN (AFU_ORTHOLOGUE AFUA_1G08910)"/>
    <property type="match status" value="1"/>
</dbReference>
<dbReference type="Pfam" id="PF20736">
    <property type="entry name" value="Glyco_hydro127M"/>
    <property type="match status" value="1"/>
</dbReference>
<dbReference type="InterPro" id="IPR049174">
    <property type="entry name" value="Beta-AFase-like"/>
</dbReference>
<evidence type="ECO:0000313" key="5">
    <source>
        <dbReference type="Proteomes" id="UP000236199"/>
    </source>
</evidence>
<dbReference type="InterPro" id="IPR012878">
    <property type="entry name" value="Beta-AFase-like_GH127_cat"/>
</dbReference>
<sequence>MDETKIINFTNSSKNKLTPCSISSVKIKGFMNDYLETMLKVTIPSQYELLESTGRIDNFRIASGKKEGSFKGLVFNDSDVYKWLEAASYALLFTNDDDLKEKIDNTIKEVKDAQEDNGYLNTYFMFERKKERWTDLATKHELYCAGHLIQAAIAHKRVTGEDTLFDVAIKFADLIVDTFGPDKKRGAPGHPEIEMALVELYRETKNQKYLNLAKYFLEERGNGYASTYRFFNPEYYIDHKPFKELDEMTGHAVRMLYLCTGATDIYLETGDEEIFSTIERLWENLVTKKMYITGGAGSRYEGESFGEDYELPNRRAYTETCAAIASYMWNYRMFLVTGEGKYVDLMELVLYNGLLSGISIDGKHYFYVNPLEDRGKKRRQPWYECACCPPNISRTLTSFPGYIYTTSDEGVYINLYENSQANIIYKEKEVKITQETDYPWDGKIRIIVSTEVIDPFSLFLRIPSWANVFDITVDGEKLNKNLEKGFLKIFKPWKGPHEIILNLPMDIKFVESHPFVRENLDKVALKRGPMVYCIEKADNKEGDVWNYLIDLNEKIEPENYQINSKRVIKLKAKGYHEDIQNWEGRLYSQSGRVKGEKKKSDINLTPYFAWANREEGPMAVWIRK</sequence>
<evidence type="ECO:0000259" key="1">
    <source>
        <dbReference type="Pfam" id="PF07944"/>
    </source>
</evidence>
<dbReference type="EMBL" id="AZRM01000015">
    <property type="protein sequence ID" value="PNS01260.1"/>
    <property type="molecule type" value="Genomic_DNA"/>
</dbReference>
<reference evidence="4 5" key="1">
    <citation type="submission" date="2013-12" db="EMBL/GenBank/DDBJ databases">
        <title>Comparative genomics of Petrotoga isolates.</title>
        <authorList>
            <person name="Nesbo C.L."/>
            <person name="Charchuk R."/>
            <person name="Chow K."/>
        </authorList>
    </citation>
    <scope>NUCLEOTIDE SEQUENCE [LARGE SCALE GENOMIC DNA]</scope>
    <source>
        <strain evidence="4 5">DSM 10691</strain>
    </source>
</reference>
<dbReference type="PANTHER" id="PTHR43465">
    <property type="entry name" value="DUF1680 DOMAIN PROTEIN (AFU_ORTHOLOGUE AFUA_1G08910)"/>
    <property type="match status" value="1"/>
</dbReference>
<organism evidence="4 5">
    <name type="scientific">Petrotoga miotherma DSM 10691</name>
    <dbReference type="NCBI Taxonomy" id="1434326"/>
    <lineage>
        <taxon>Bacteria</taxon>
        <taxon>Thermotogati</taxon>
        <taxon>Thermotogota</taxon>
        <taxon>Thermotogae</taxon>
        <taxon>Petrotogales</taxon>
        <taxon>Petrotogaceae</taxon>
        <taxon>Petrotoga</taxon>
    </lineage>
</organism>
<dbReference type="GO" id="GO:0005975">
    <property type="term" value="P:carbohydrate metabolic process"/>
    <property type="evidence" value="ECO:0007669"/>
    <property type="project" value="InterPro"/>
</dbReference>
<dbReference type="InterPro" id="IPR049049">
    <property type="entry name" value="Beta-AFase-like_GH127_C"/>
</dbReference>
<keyword evidence="5" id="KW-1185">Reference proteome</keyword>